<evidence type="ECO:0000313" key="2">
    <source>
        <dbReference type="EMBL" id="OLU37121.1"/>
    </source>
</evidence>
<keyword evidence="1" id="KW-1133">Transmembrane helix</keyword>
<dbReference type="EMBL" id="MPJW01000224">
    <property type="protein sequence ID" value="OLU37121.1"/>
    <property type="molecule type" value="Genomic_DNA"/>
</dbReference>
<keyword evidence="3" id="KW-1185">Reference proteome</keyword>
<accession>A0A1U7NDH2</accession>
<sequence length="93" mass="11273">MLFHSDHQALLNYFHSFLALFRFLTTVSSFSFILSFVLFVSFKSFNIFSSVSLIFFKDKFLTLHLQIRTKIEQILFFYGPRKERTYFYTHFSK</sequence>
<keyword evidence="1" id="KW-0812">Transmembrane</keyword>
<comment type="caution">
    <text evidence="2">The sequence shown here is derived from an EMBL/GenBank/DDBJ whole genome shotgun (WGS) entry which is preliminary data.</text>
</comment>
<evidence type="ECO:0000256" key="1">
    <source>
        <dbReference type="SAM" id="Phobius"/>
    </source>
</evidence>
<feature type="transmembrane region" description="Helical" evidence="1">
    <location>
        <begin position="20"/>
        <end position="42"/>
    </location>
</feature>
<proteinExistence type="predicted"/>
<organism evidence="2 3">
    <name type="scientific">Ileibacterium valens</name>
    <dbReference type="NCBI Taxonomy" id="1862668"/>
    <lineage>
        <taxon>Bacteria</taxon>
        <taxon>Bacillati</taxon>
        <taxon>Bacillota</taxon>
        <taxon>Erysipelotrichia</taxon>
        <taxon>Erysipelotrichales</taxon>
        <taxon>Erysipelotrichaceae</taxon>
        <taxon>Ileibacterium</taxon>
    </lineage>
</organism>
<protein>
    <submittedName>
        <fullName evidence="2">Uncharacterized protein</fullName>
    </submittedName>
</protein>
<dbReference type="AlphaFoldDB" id="A0A1U7NDH2"/>
<reference evidence="2 3" key="1">
    <citation type="submission" date="2016-11" db="EMBL/GenBank/DDBJ databases">
        <title>Description of two novel members of the family Erysipelotrichaceae: Ileibacterium lipovorans gen. nov., sp. nov. and Dubosiella newyorkensis, gen. nov., sp. nov.</title>
        <authorList>
            <person name="Cox L.M."/>
            <person name="Sohn J."/>
            <person name="Tyrrell K.L."/>
            <person name="Citron D.M."/>
            <person name="Lawson P.A."/>
            <person name="Patel N.B."/>
            <person name="Iizumi T."/>
            <person name="Perez-Perez G.I."/>
            <person name="Goldstein E.J."/>
            <person name="Blaser M.J."/>
        </authorList>
    </citation>
    <scope>NUCLEOTIDE SEQUENCE [LARGE SCALE GENOMIC DNA]</scope>
    <source>
        <strain evidence="2 3">NYU-BL-A3</strain>
    </source>
</reference>
<name>A0A1U7NDH2_9FIRM</name>
<keyword evidence="1" id="KW-0472">Membrane</keyword>
<gene>
    <name evidence="2" type="ORF">BO222_11055</name>
</gene>
<dbReference type="Proteomes" id="UP000186341">
    <property type="component" value="Unassembled WGS sequence"/>
</dbReference>
<evidence type="ECO:0000313" key="3">
    <source>
        <dbReference type="Proteomes" id="UP000186341"/>
    </source>
</evidence>